<evidence type="ECO:0000313" key="2">
    <source>
        <dbReference type="Proteomes" id="UP000054538"/>
    </source>
</evidence>
<sequence length="178" mass="20455">ETVDTLASTSGSFLVEKTPLTSLHCLPTYTPMSISPTHKRQHKLLEEEPCNEKERAYQNALRDSYSREANYKSALLGMQSTVVLQSMYCDWVAGQLTALEEKRKKQKKGKLNADRLPKLLTGDAFQTLVEEHEVAAENEKAAHENRWKKREAQSELMAAWREADEARKQRNKECREVF</sequence>
<dbReference type="OrthoDB" id="3269232at2759"/>
<feature type="non-terminal residue" evidence="1">
    <location>
        <position position="1"/>
    </location>
</feature>
<organism evidence="1 2">
    <name type="scientific">Paxillus rubicundulus Ve08.2h10</name>
    <dbReference type="NCBI Taxonomy" id="930991"/>
    <lineage>
        <taxon>Eukaryota</taxon>
        <taxon>Fungi</taxon>
        <taxon>Dikarya</taxon>
        <taxon>Basidiomycota</taxon>
        <taxon>Agaricomycotina</taxon>
        <taxon>Agaricomycetes</taxon>
        <taxon>Agaricomycetidae</taxon>
        <taxon>Boletales</taxon>
        <taxon>Paxilineae</taxon>
        <taxon>Paxillaceae</taxon>
        <taxon>Paxillus</taxon>
    </lineage>
</organism>
<dbReference type="AlphaFoldDB" id="A0A0D0DR88"/>
<proteinExistence type="predicted"/>
<dbReference type="InParanoid" id="A0A0D0DR88"/>
<keyword evidence="2" id="KW-1185">Reference proteome</keyword>
<dbReference type="EMBL" id="KN825673">
    <property type="protein sequence ID" value="KIK82135.1"/>
    <property type="molecule type" value="Genomic_DNA"/>
</dbReference>
<evidence type="ECO:0000313" key="1">
    <source>
        <dbReference type="EMBL" id="KIK82135.1"/>
    </source>
</evidence>
<feature type="non-terminal residue" evidence="1">
    <location>
        <position position="178"/>
    </location>
</feature>
<gene>
    <name evidence="1" type="ORF">PAXRUDRAFT_42029</name>
</gene>
<reference evidence="1 2" key="1">
    <citation type="submission" date="2014-04" db="EMBL/GenBank/DDBJ databases">
        <authorList>
            <consortium name="DOE Joint Genome Institute"/>
            <person name="Kuo A."/>
            <person name="Kohler A."/>
            <person name="Jargeat P."/>
            <person name="Nagy L.G."/>
            <person name="Floudas D."/>
            <person name="Copeland A."/>
            <person name="Barry K.W."/>
            <person name="Cichocki N."/>
            <person name="Veneault-Fourrey C."/>
            <person name="LaButti K."/>
            <person name="Lindquist E.A."/>
            <person name="Lipzen A."/>
            <person name="Lundell T."/>
            <person name="Morin E."/>
            <person name="Murat C."/>
            <person name="Sun H."/>
            <person name="Tunlid A."/>
            <person name="Henrissat B."/>
            <person name="Grigoriev I.V."/>
            <person name="Hibbett D.S."/>
            <person name="Martin F."/>
            <person name="Nordberg H.P."/>
            <person name="Cantor M.N."/>
            <person name="Hua S.X."/>
        </authorList>
    </citation>
    <scope>NUCLEOTIDE SEQUENCE [LARGE SCALE GENOMIC DNA]</scope>
    <source>
        <strain evidence="1 2">Ve08.2h10</strain>
    </source>
</reference>
<dbReference type="Proteomes" id="UP000054538">
    <property type="component" value="Unassembled WGS sequence"/>
</dbReference>
<reference evidence="2" key="2">
    <citation type="submission" date="2015-01" db="EMBL/GenBank/DDBJ databases">
        <title>Evolutionary Origins and Diversification of the Mycorrhizal Mutualists.</title>
        <authorList>
            <consortium name="DOE Joint Genome Institute"/>
            <consortium name="Mycorrhizal Genomics Consortium"/>
            <person name="Kohler A."/>
            <person name="Kuo A."/>
            <person name="Nagy L.G."/>
            <person name="Floudas D."/>
            <person name="Copeland A."/>
            <person name="Barry K.W."/>
            <person name="Cichocki N."/>
            <person name="Veneault-Fourrey C."/>
            <person name="LaButti K."/>
            <person name="Lindquist E.A."/>
            <person name="Lipzen A."/>
            <person name="Lundell T."/>
            <person name="Morin E."/>
            <person name="Murat C."/>
            <person name="Riley R."/>
            <person name="Ohm R."/>
            <person name="Sun H."/>
            <person name="Tunlid A."/>
            <person name="Henrissat B."/>
            <person name="Grigoriev I.V."/>
            <person name="Hibbett D.S."/>
            <person name="Martin F."/>
        </authorList>
    </citation>
    <scope>NUCLEOTIDE SEQUENCE [LARGE SCALE GENOMIC DNA]</scope>
    <source>
        <strain evidence="2">Ve08.2h10</strain>
    </source>
</reference>
<accession>A0A0D0DR88</accession>
<protein>
    <submittedName>
        <fullName evidence="1">Uncharacterized protein</fullName>
    </submittedName>
</protein>
<name>A0A0D0DR88_9AGAM</name>
<dbReference type="HOGENOM" id="CLU_061607_3_0_1"/>